<protein>
    <submittedName>
        <fullName evidence="2">GNAT family N-acetyltransferase</fullName>
        <ecNumber evidence="2">2.3.-.-</ecNumber>
    </submittedName>
</protein>
<evidence type="ECO:0000259" key="1">
    <source>
        <dbReference type="PROSITE" id="PS51186"/>
    </source>
</evidence>
<dbReference type="Proteomes" id="UP001595704">
    <property type="component" value="Unassembled WGS sequence"/>
</dbReference>
<keyword evidence="2" id="KW-0012">Acyltransferase</keyword>
<reference evidence="3" key="1">
    <citation type="journal article" date="2019" name="Int. J. Syst. Evol. Microbiol.">
        <title>The Global Catalogue of Microorganisms (GCM) 10K type strain sequencing project: providing services to taxonomists for standard genome sequencing and annotation.</title>
        <authorList>
            <consortium name="The Broad Institute Genomics Platform"/>
            <consortium name="The Broad Institute Genome Sequencing Center for Infectious Disease"/>
            <person name="Wu L."/>
            <person name="Ma J."/>
        </authorList>
    </citation>
    <scope>NUCLEOTIDE SEQUENCE [LARGE SCALE GENOMIC DNA]</scope>
    <source>
        <strain evidence="3">KCTC 42282</strain>
    </source>
</reference>
<dbReference type="InterPro" id="IPR000182">
    <property type="entry name" value="GNAT_dom"/>
</dbReference>
<keyword evidence="2" id="KW-0808">Transferase</keyword>
<dbReference type="EMBL" id="JBHRYC010000023">
    <property type="protein sequence ID" value="MFC3636349.1"/>
    <property type="molecule type" value="Genomic_DNA"/>
</dbReference>
<dbReference type="Pfam" id="PF13527">
    <property type="entry name" value="Acetyltransf_9"/>
    <property type="match status" value="1"/>
</dbReference>
<dbReference type="GO" id="GO:0016746">
    <property type="term" value="F:acyltransferase activity"/>
    <property type="evidence" value="ECO:0007669"/>
    <property type="project" value="UniProtKB-KW"/>
</dbReference>
<sequence length="166" mass="17104">MFHIRPETAADTDAIRALTAAAFAGAPHSSGTEAAIIDALRAAGALTLSLVAAEAGGIVGHAAFSPVTCSSGASGWFGLGPVSARPDRQRAGVGQALIRTGLATLRDQGAAGCVVLGDPRYYGRFGFACDPALRYGDVPQEYFQRIVFRGPPPAGEITYHPSFDSV</sequence>
<evidence type="ECO:0000313" key="3">
    <source>
        <dbReference type="Proteomes" id="UP001595704"/>
    </source>
</evidence>
<dbReference type="EC" id="2.3.-.-" evidence="2"/>
<comment type="caution">
    <text evidence="2">The sequence shown here is derived from an EMBL/GenBank/DDBJ whole genome shotgun (WGS) entry which is preliminary data.</text>
</comment>
<dbReference type="Gene3D" id="3.40.630.30">
    <property type="match status" value="1"/>
</dbReference>
<dbReference type="InterPro" id="IPR016181">
    <property type="entry name" value="Acyl_CoA_acyltransferase"/>
</dbReference>
<accession>A0ABV7UCM9</accession>
<name>A0ABV7UCM9_9HYPH</name>
<evidence type="ECO:0000313" key="2">
    <source>
        <dbReference type="EMBL" id="MFC3636349.1"/>
    </source>
</evidence>
<proteinExistence type="predicted"/>
<keyword evidence="3" id="KW-1185">Reference proteome</keyword>
<dbReference type="SUPFAM" id="SSF55729">
    <property type="entry name" value="Acyl-CoA N-acyltransferases (Nat)"/>
    <property type="match status" value="1"/>
</dbReference>
<feature type="domain" description="N-acetyltransferase" evidence="1">
    <location>
        <begin position="2"/>
        <end position="147"/>
    </location>
</feature>
<dbReference type="RefSeq" id="WP_191317559.1">
    <property type="nucleotide sequence ID" value="NZ_BNCG01000001.1"/>
</dbReference>
<organism evidence="2 3">
    <name type="scientific">Camelimonas fluminis</name>
    <dbReference type="NCBI Taxonomy" id="1576911"/>
    <lineage>
        <taxon>Bacteria</taxon>
        <taxon>Pseudomonadati</taxon>
        <taxon>Pseudomonadota</taxon>
        <taxon>Alphaproteobacteria</taxon>
        <taxon>Hyphomicrobiales</taxon>
        <taxon>Chelatococcaceae</taxon>
        <taxon>Camelimonas</taxon>
    </lineage>
</organism>
<dbReference type="CDD" id="cd04301">
    <property type="entry name" value="NAT_SF"/>
    <property type="match status" value="1"/>
</dbReference>
<dbReference type="PROSITE" id="PS51186">
    <property type="entry name" value="GNAT"/>
    <property type="match status" value="1"/>
</dbReference>
<gene>
    <name evidence="2" type="ORF">ACFONL_02980</name>
</gene>